<sequence>MSTSKLLLCVLGAAAAGLVVGKLLTSGKVGNVADTLRDAAGDLFGKNNQDVDRATGANLRQRAEFDQANTSSPGHA</sequence>
<protein>
    <recommendedName>
        <fullName evidence="3">YtxH domain-containing protein</fullName>
    </recommendedName>
</protein>
<accession>A0A364Y483</accession>
<proteinExistence type="predicted"/>
<dbReference type="EMBL" id="QMFY01000003">
    <property type="protein sequence ID" value="RAW01760.1"/>
    <property type="molecule type" value="Genomic_DNA"/>
</dbReference>
<dbReference type="AlphaFoldDB" id="A0A364Y483"/>
<evidence type="ECO:0000313" key="2">
    <source>
        <dbReference type="Proteomes" id="UP000251889"/>
    </source>
</evidence>
<keyword evidence="2" id="KW-1185">Reference proteome</keyword>
<organism evidence="1 2">
    <name type="scientific">Pseudochryseolinea flava</name>
    <dbReference type="NCBI Taxonomy" id="2059302"/>
    <lineage>
        <taxon>Bacteria</taxon>
        <taxon>Pseudomonadati</taxon>
        <taxon>Bacteroidota</taxon>
        <taxon>Cytophagia</taxon>
        <taxon>Cytophagales</taxon>
        <taxon>Fulvivirgaceae</taxon>
        <taxon>Pseudochryseolinea</taxon>
    </lineage>
</organism>
<reference evidence="1 2" key="1">
    <citation type="submission" date="2018-06" db="EMBL/GenBank/DDBJ databases">
        <title>Chryseolinea flavus sp. nov., a member of the phylum Bacteroidetes isolated from soil.</title>
        <authorList>
            <person name="Li Y."/>
            <person name="Wang J."/>
        </authorList>
    </citation>
    <scope>NUCLEOTIDE SEQUENCE [LARGE SCALE GENOMIC DNA]</scope>
    <source>
        <strain evidence="1 2">SDU1-6</strain>
    </source>
</reference>
<evidence type="ECO:0008006" key="3">
    <source>
        <dbReference type="Google" id="ProtNLM"/>
    </source>
</evidence>
<name>A0A364Y483_9BACT</name>
<dbReference type="RefSeq" id="WP_112746500.1">
    <property type="nucleotide sequence ID" value="NZ_QMFY01000003.1"/>
</dbReference>
<dbReference type="Proteomes" id="UP000251889">
    <property type="component" value="Unassembled WGS sequence"/>
</dbReference>
<comment type="caution">
    <text evidence="1">The sequence shown here is derived from an EMBL/GenBank/DDBJ whole genome shotgun (WGS) entry which is preliminary data.</text>
</comment>
<gene>
    <name evidence="1" type="ORF">DQQ10_08935</name>
</gene>
<evidence type="ECO:0000313" key="1">
    <source>
        <dbReference type="EMBL" id="RAW01760.1"/>
    </source>
</evidence>